<sequence length="92" mass="10687">MSSPTIRWVKFIVYSGAIIGSGVWLQKKTVPNEKDYYNSLSPDLKAKMDQIIRQREGSKTMKEKLQEAGDKDEVIWGDQLSKRKPLFQDRRV</sequence>
<comment type="similarity">
    <text evidence="2">Belongs to the CBP4 family.</text>
</comment>
<evidence type="ECO:0000256" key="1">
    <source>
        <dbReference type="ARBA" id="ARBA00004434"/>
    </source>
</evidence>
<accession>A0A1E3HMS8</accession>
<evidence type="ECO:0000256" key="9">
    <source>
        <dbReference type="ARBA" id="ARBA00025413"/>
    </source>
</evidence>
<keyword evidence="5" id="KW-1133">Transmembrane helix</keyword>
<dbReference type="Pfam" id="PF07960">
    <property type="entry name" value="CBP4"/>
    <property type="match status" value="1"/>
</dbReference>
<dbReference type="InterPro" id="IPR012420">
    <property type="entry name" value="Cbp4"/>
</dbReference>
<keyword evidence="7" id="KW-0472">Membrane</keyword>
<dbReference type="EMBL" id="AWGJ01000007">
    <property type="protein sequence ID" value="ODN77638.1"/>
    <property type="molecule type" value="Genomic_DNA"/>
</dbReference>
<evidence type="ECO:0008006" key="12">
    <source>
        <dbReference type="Google" id="ProtNLM"/>
    </source>
</evidence>
<keyword evidence="3" id="KW-0812">Transmembrane</keyword>
<gene>
    <name evidence="10" type="ORF">L202_04795</name>
</gene>
<dbReference type="GeneID" id="30156104"/>
<name>A0A1E3HMS8_9TREE</name>
<proteinExistence type="inferred from homology"/>
<organism evidence="10 11">
    <name type="scientific">Cryptococcus amylolentus CBS 6039</name>
    <dbReference type="NCBI Taxonomy" id="1295533"/>
    <lineage>
        <taxon>Eukaryota</taxon>
        <taxon>Fungi</taxon>
        <taxon>Dikarya</taxon>
        <taxon>Basidiomycota</taxon>
        <taxon>Agaricomycotina</taxon>
        <taxon>Tremellomycetes</taxon>
        <taxon>Tremellales</taxon>
        <taxon>Cryptococcaceae</taxon>
        <taxon>Cryptococcus</taxon>
    </lineage>
</organism>
<dbReference type="AlphaFoldDB" id="A0A1E3HMS8"/>
<keyword evidence="11" id="KW-1185">Reference proteome</keyword>
<dbReference type="OrthoDB" id="5576752at2759"/>
<dbReference type="STRING" id="1295533.A0A1E3HMS8"/>
<keyword evidence="8" id="KW-0143">Chaperone</keyword>
<evidence type="ECO:0000313" key="10">
    <source>
        <dbReference type="EMBL" id="ODN77638.1"/>
    </source>
</evidence>
<comment type="function">
    <text evidence="9">Essential for the assembly of ubiquinol-cytochrome c reductase. It has a direct effect on the correct occurrence of the Rieske protein, core 4, core 5 and apocytochrome b.</text>
</comment>
<protein>
    <recommendedName>
        <fullName evidence="12">Cytochrome b mRNA-processing protein 4</fullName>
    </recommendedName>
</protein>
<evidence type="ECO:0000256" key="4">
    <source>
        <dbReference type="ARBA" id="ARBA00022792"/>
    </source>
</evidence>
<evidence type="ECO:0000256" key="7">
    <source>
        <dbReference type="ARBA" id="ARBA00023136"/>
    </source>
</evidence>
<dbReference type="GO" id="GO:0005743">
    <property type="term" value="C:mitochondrial inner membrane"/>
    <property type="evidence" value="ECO:0007669"/>
    <property type="project" value="UniProtKB-SubCell"/>
</dbReference>
<evidence type="ECO:0000256" key="8">
    <source>
        <dbReference type="ARBA" id="ARBA00023186"/>
    </source>
</evidence>
<reference evidence="10 11" key="1">
    <citation type="submission" date="2016-06" db="EMBL/GenBank/DDBJ databases">
        <title>Evolution of pathogenesis and genome organization in the Tremellales.</title>
        <authorList>
            <person name="Cuomo C."/>
            <person name="Litvintseva A."/>
            <person name="Heitman J."/>
            <person name="Chen Y."/>
            <person name="Sun S."/>
            <person name="Springer D."/>
            <person name="Dromer F."/>
            <person name="Young S."/>
            <person name="Zeng Q."/>
            <person name="Chapman S."/>
            <person name="Gujja S."/>
            <person name="Saif S."/>
            <person name="Birren B."/>
        </authorList>
    </citation>
    <scope>NUCLEOTIDE SEQUENCE [LARGE SCALE GENOMIC DNA]</scope>
    <source>
        <strain evidence="10 11">CBS 6039</strain>
    </source>
</reference>
<evidence type="ECO:0000313" key="11">
    <source>
        <dbReference type="Proteomes" id="UP000094065"/>
    </source>
</evidence>
<comment type="subcellular location">
    <subcellularLocation>
        <location evidence="1">Mitochondrion inner membrane</location>
        <topology evidence="1">Single-pass membrane protein</topology>
    </subcellularLocation>
</comment>
<dbReference type="Proteomes" id="UP000094065">
    <property type="component" value="Unassembled WGS sequence"/>
</dbReference>
<evidence type="ECO:0000256" key="5">
    <source>
        <dbReference type="ARBA" id="ARBA00022989"/>
    </source>
</evidence>
<evidence type="ECO:0000256" key="6">
    <source>
        <dbReference type="ARBA" id="ARBA00023128"/>
    </source>
</evidence>
<evidence type="ECO:0000256" key="3">
    <source>
        <dbReference type="ARBA" id="ARBA00022692"/>
    </source>
</evidence>
<keyword evidence="4" id="KW-0999">Mitochondrion inner membrane</keyword>
<keyword evidence="6" id="KW-0496">Mitochondrion</keyword>
<evidence type="ECO:0000256" key="2">
    <source>
        <dbReference type="ARBA" id="ARBA00006780"/>
    </source>
</evidence>
<dbReference type="RefSeq" id="XP_018992874.1">
    <property type="nucleotide sequence ID" value="XM_019138931.1"/>
</dbReference>
<comment type="caution">
    <text evidence="10">The sequence shown here is derived from an EMBL/GenBank/DDBJ whole genome shotgun (WGS) entry which is preliminary data.</text>
</comment>